<comment type="caution">
    <text evidence="1">The sequence shown here is derived from an EMBL/GenBank/DDBJ whole genome shotgun (WGS) entry which is preliminary data.</text>
</comment>
<dbReference type="Proteomes" id="UP000708208">
    <property type="component" value="Unassembled WGS sequence"/>
</dbReference>
<proteinExistence type="predicted"/>
<reference evidence="1" key="1">
    <citation type="submission" date="2021-06" db="EMBL/GenBank/DDBJ databases">
        <authorList>
            <person name="Hodson N. C."/>
            <person name="Mongue J. A."/>
            <person name="Jaron S. K."/>
        </authorList>
    </citation>
    <scope>NUCLEOTIDE SEQUENCE</scope>
</reference>
<feature type="non-terminal residue" evidence="1">
    <location>
        <position position="1"/>
    </location>
</feature>
<name>A0A8J2P032_9HEXA</name>
<feature type="non-terminal residue" evidence="1">
    <location>
        <position position="54"/>
    </location>
</feature>
<protein>
    <submittedName>
        <fullName evidence="1">Uncharacterized protein</fullName>
    </submittedName>
</protein>
<keyword evidence="2" id="KW-1185">Reference proteome</keyword>
<evidence type="ECO:0000313" key="2">
    <source>
        <dbReference type="Proteomes" id="UP000708208"/>
    </source>
</evidence>
<dbReference type="EMBL" id="CAJVCH010060174">
    <property type="protein sequence ID" value="CAG7719284.1"/>
    <property type="molecule type" value="Genomic_DNA"/>
</dbReference>
<organism evidence="1 2">
    <name type="scientific">Allacma fusca</name>
    <dbReference type="NCBI Taxonomy" id="39272"/>
    <lineage>
        <taxon>Eukaryota</taxon>
        <taxon>Metazoa</taxon>
        <taxon>Ecdysozoa</taxon>
        <taxon>Arthropoda</taxon>
        <taxon>Hexapoda</taxon>
        <taxon>Collembola</taxon>
        <taxon>Symphypleona</taxon>
        <taxon>Sminthuridae</taxon>
        <taxon>Allacma</taxon>
    </lineage>
</organism>
<gene>
    <name evidence="1" type="ORF">AFUS01_LOCUS8618</name>
</gene>
<sequence>LVFQQRQIGLDHDVEMYIPPILQEIRIIFHNFIWNYSDIHFTANPKTILKHKKR</sequence>
<accession>A0A8J2P032</accession>
<dbReference type="AlphaFoldDB" id="A0A8J2P032"/>
<evidence type="ECO:0000313" key="1">
    <source>
        <dbReference type="EMBL" id="CAG7719284.1"/>
    </source>
</evidence>